<dbReference type="InterPro" id="IPR032284">
    <property type="entry name" value="RecQ_Zn-bd"/>
</dbReference>
<evidence type="ECO:0000256" key="15">
    <source>
        <dbReference type="ARBA" id="ARBA00034617"/>
    </source>
</evidence>
<dbReference type="Pfam" id="PF16124">
    <property type="entry name" value="RecQ_Zn_bind"/>
    <property type="match status" value="1"/>
</dbReference>
<evidence type="ECO:0000256" key="10">
    <source>
        <dbReference type="ARBA" id="ARBA00022840"/>
    </source>
</evidence>
<dbReference type="InterPro" id="IPR002121">
    <property type="entry name" value="HRDC_dom"/>
</dbReference>
<keyword evidence="13" id="KW-0234">DNA repair</keyword>
<evidence type="ECO:0000256" key="11">
    <source>
        <dbReference type="ARBA" id="ARBA00023125"/>
    </source>
</evidence>
<dbReference type="SUPFAM" id="SSF47819">
    <property type="entry name" value="HRDC-like"/>
    <property type="match status" value="1"/>
</dbReference>
<organism evidence="20 21">
    <name type="scientific">Capnocytophaga sputigena</name>
    <dbReference type="NCBI Taxonomy" id="1019"/>
    <lineage>
        <taxon>Bacteria</taxon>
        <taxon>Pseudomonadati</taxon>
        <taxon>Bacteroidota</taxon>
        <taxon>Flavobacteriia</taxon>
        <taxon>Flavobacteriales</taxon>
        <taxon>Flavobacteriaceae</taxon>
        <taxon>Capnocytophaga</taxon>
    </lineage>
</organism>
<feature type="domain" description="HRDC" evidence="17">
    <location>
        <begin position="532"/>
        <end position="612"/>
    </location>
</feature>
<keyword evidence="7" id="KW-0378">Hydrolase</keyword>
<dbReference type="InterPro" id="IPR014001">
    <property type="entry name" value="Helicase_ATP-bd"/>
</dbReference>
<dbReference type="Pfam" id="PF00271">
    <property type="entry name" value="Helicase_C"/>
    <property type="match status" value="1"/>
</dbReference>
<dbReference type="PANTHER" id="PTHR13710">
    <property type="entry name" value="DNA HELICASE RECQ FAMILY MEMBER"/>
    <property type="match status" value="1"/>
</dbReference>
<dbReference type="InterPro" id="IPR018982">
    <property type="entry name" value="RQC_domain"/>
</dbReference>
<keyword evidence="9" id="KW-0862">Zinc</keyword>
<dbReference type="CDD" id="cd17920">
    <property type="entry name" value="DEXHc_RecQ"/>
    <property type="match status" value="1"/>
</dbReference>
<keyword evidence="5" id="KW-0547">Nucleotide-binding</keyword>
<evidence type="ECO:0000256" key="14">
    <source>
        <dbReference type="ARBA" id="ARBA00023235"/>
    </source>
</evidence>
<dbReference type="EC" id="5.6.2.4" evidence="16"/>
<evidence type="ECO:0000256" key="8">
    <source>
        <dbReference type="ARBA" id="ARBA00022806"/>
    </source>
</evidence>
<evidence type="ECO:0000256" key="13">
    <source>
        <dbReference type="ARBA" id="ARBA00023204"/>
    </source>
</evidence>
<dbReference type="Gene3D" id="3.40.50.300">
    <property type="entry name" value="P-loop containing nucleotide triphosphate hydrolases"/>
    <property type="match status" value="2"/>
</dbReference>
<reference evidence="21" key="1">
    <citation type="submission" date="2017-06" db="EMBL/GenBank/DDBJ databases">
        <title>Capnocytophaga spp. assemblies.</title>
        <authorList>
            <person name="Gulvik C.A."/>
        </authorList>
    </citation>
    <scope>NUCLEOTIDE SEQUENCE [LARGE SCALE GENOMIC DNA]</scope>
    <source>
        <strain evidence="21">KC1668</strain>
    </source>
</reference>
<dbReference type="Proteomes" id="UP000217301">
    <property type="component" value="Chromosome"/>
</dbReference>
<evidence type="ECO:0000256" key="9">
    <source>
        <dbReference type="ARBA" id="ARBA00022833"/>
    </source>
</evidence>
<dbReference type="Pfam" id="PF21220">
    <property type="entry name" value="RecQ-1-like_HTH"/>
    <property type="match status" value="1"/>
</dbReference>
<dbReference type="InterPro" id="IPR006293">
    <property type="entry name" value="DNA_helicase_ATP-dep_RecQ_bac"/>
</dbReference>
<evidence type="ECO:0000313" key="21">
    <source>
        <dbReference type="Proteomes" id="UP000217301"/>
    </source>
</evidence>
<evidence type="ECO:0000256" key="4">
    <source>
        <dbReference type="ARBA" id="ARBA00022723"/>
    </source>
</evidence>
<dbReference type="Pfam" id="PF09382">
    <property type="entry name" value="RQC"/>
    <property type="match status" value="1"/>
</dbReference>
<accession>A0ABN5BI99</accession>
<evidence type="ECO:0000256" key="7">
    <source>
        <dbReference type="ARBA" id="ARBA00022801"/>
    </source>
</evidence>
<sequence length="729" mass="82609">MKMTKNDLHNALKHYFGFEAFKGHQEEIITSVINKENTFVIMPTGGGKSLCYQLPALVLEGTAIVISPLIALMKNQVDAMRGISSTDSIAHVLNSSLTKNEIREVMEDISAGKTKLLYVAPESLIKEEYANFLKTVPISFVAVDEAHCISEWGHDFRPEYRNIKTIIERLGSNIPIVALTATATPKVQEDILKNLGMLEANVFKSSFNRPNLYYEVRPKTKNVDADIIRFVKQNSKKSGIIYCLSRKKVEDLAQTLQVNGISAVPYHAGLDAKTRAKHQDMFLMEEVDVVVATIAFGMGIDKPDVRFVIHHDIPKSIESYYQETGRAGRDGGEGHCLAFYSYKDVEKLEKFMIGKPIAEQEIGQALLQDIVAYAETSSSRRKFILHYFGEEFDEVNGEGANMDDNVRFPKEKKEAKDDVVKLLNVIIATKQKFKAKEIVNTLIGKVSALIKAHRIDEQDFFGIGKDKDDAYWMALLRQVMVNGLIRKDIETYGVMFITDKGKEFLKEVPSFMMTEDHSYEEEPEDINSANAVAADPVLLDMLKDLRKKVAKQKGVPPFVVFQDPSLEDMALKYPITIQELTNVHGIGEGKAKKYGSEFVKLIERYVEENDIVRAEDLIVKTTGSNSALKLFIIQNIDRKLPLPDIAQAKGLEMDEFLKEMEQIVYSGTKLNIDYWVNEIFDEEQQEELHEYFMEAESDKISLASKEFAGEYEDDELRIYRLKFISEVAN</sequence>
<evidence type="ECO:0000259" key="19">
    <source>
        <dbReference type="PROSITE" id="PS51194"/>
    </source>
</evidence>
<dbReference type="SUPFAM" id="SSF46785">
    <property type="entry name" value="Winged helix' DNA-binding domain"/>
    <property type="match status" value="1"/>
</dbReference>
<dbReference type="InterPro" id="IPR044876">
    <property type="entry name" value="HRDC_dom_sf"/>
</dbReference>
<dbReference type="InterPro" id="IPR001650">
    <property type="entry name" value="Helicase_C-like"/>
</dbReference>
<evidence type="ECO:0000256" key="1">
    <source>
        <dbReference type="ARBA" id="ARBA00001946"/>
    </source>
</evidence>
<dbReference type="SUPFAM" id="SSF52540">
    <property type="entry name" value="P-loop containing nucleoside triphosphate hydrolases"/>
    <property type="match status" value="1"/>
</dbReference>
<comment type="cofactor">
    <cofactor evidence="2">
        <name>Zn(2+)</name>
        <dbReference type="ChEBI" id="CHEBI:29105"/>
    </cofactor>
</comment>
<dbReference type="SMART" id="SM00341">
    <property type="entry name" value="HRDC"/>
    <property type="match status" value="1"/>
</dbReference>
<dbReference type="InterPro" id="IPR036390">
    <property type="entry name" value="WH_DNA-bd_sf"/>
</dbReference>
<dbReference type="InterPro" id="IPR036388">
    <property type="entry name" value="WH-like_DNA-bd_sf"/>
</dbReference>
<evidence type="ECO:0000256" key="6">
    <source>
        <dbReference type="ARBA" id="ARBA00022763"/>
    </source>
</evidence>
<dbReference type="InterPro" id="IPR004589">
    <property type="entry name" value="DNA_helicase_ATP-dep_RecQ"/>
</dbReference>
<dbReference type="SMART" id="SM00490">
    <property type="entry name" value="HELICc"/>
    <property type="match status" value="1"/>
</dbReference>
<dbReference type="GO" id="GO:0004386">
    <property type="term" value="F:helicase activity"/>
    <property type="evidence" value="ECO:0007669"/>
    <property type="project" value="UniProtKB-KW"/>
</dbReference>
<evidence type="ECO:0000256" key="2">
    <source>
        <dbReference type="ARBA" id="ARBA00001947"/>
    </source>
</evidence>
<keyword evidence="6" id="KW-0227">DNA damage</keyword>
<dbReference type="Pfam" id="PF00570">
    <property type="entry name" value="HRDC"/>
    <property type="match status" value="1"/>
</dbReference>
<dbReference type="Gene3D" id="1.10.10.10">
    <property type="entry name" value="Winged helix-like DNA-binding domain superfamily/Winged helix DNA-binding domain"/>
    <property type="match status" value="1"/>
</dbReference>
<evidence type="ECO:0000256" key="5">
    <source>
        <dbReference type="ARBA" id="ARBA00022741"/>
    </source>
</evidence>
<evidence type="ECO:0000259" key="18">
    <source>
        <dbReference type="PROSITE" id="PS51192"/>
    </source>
</evidence>
<dbReference type="InterPro" id="IPR011545">
    <property type="entry name" value="DEAD/DEAH_box_helicase_dom"/>
</dbReference>
<proteinExistence type="inferred from homology"/>
<dbReference type="SMART" id="SM00487">
    <property type="entry name" value="DEXDc"/>
    <property type="match status" value="1"/>
</dbReference>
<evidence type="ECO:0000259" key="17">
    <source>
        <dbReference type="PROSITE" id="PS50967"/>
    </source>
</evidence>
<gene>
    <name evidence="20" type="primary">recQ</name>
    <name evidence="20" type="ORF">CGC55_00015</name>
</gene>
<dbReference type="PROSITE" id="PS51192">
    <property type="entry name" value="HELICASE_ATP_BIND_1"/>
    <property type="match status" value="1"/>
</dbReference>
<keyword evidence="8 20" id="KW-0347">Helicase</keyword>
<dbReference type="InterPro" id="IPR048671">
    <property type="entry name" value="RecQ-1-like_HTH"/>
</dbReference>
<dbReference type="NCBIfam" id="TIGR00614">
    <property type="entry name" value="recQ_fam"/>
    <property type="match status" value="1"/>
</dbReference>
<dbReference type="EMBL" id="CP022385">
    <property type="protein sequence ID" value="ATA82987.1"/>
    <property type="molecule type" value="Genomic_DNA"/>
</dbReference>
<keyword evidence="11" id="KW-0238">DNA-binding</keyword>
<dbReference type="PANTHER" id="PTHR13710:SF105">
    <property type="entry name" value="ATP-DEPENDENT DNA HELICASE Q1"/>
    <property type="match status" value="1"/>
</dbReference>
<evidence type="ECO:0000256" key="3">
    <source>
        <dbReference type="ARBA" id="ARBA00005446"/>
    </source>
</evidence>
<comment type="cofactor">
    <cofactor evidence="1">
        <name>Mg(2+)</name>
        <dbReference type="ChEBI" id="CHEBI:18420"/>
    </cofactor>
</comment>
<evidence type="ECO:0000313" key="20">
    <source>
        <dbReference type="EMBL" id="ATA82987.1"/>
    </source>
</evidence>
<dbReference type="Gene3D" id="1.10.150.80">
    <property type="entry name" value="HRDC domain"/>
    <property type="match status" value="1"/>
</dbReference>
<dbReference type="InterPro" id="IPR027417">
    <property type="entry name" value="P-loop_NTPase"/>
</dbReference>
<comment type="similarity">
    <text evidence="3">Belongs to the helicase family. RecQ subfamily.</text>
</comment>
<dbReference type="Pfam" id="PF00270">
    <property type="entry name" value="DEAD"/>
    <property type="match status" value="1"/>
</dbReference>
<comment type="catalytic activity">
    <reaction evidence="15">
        <text>Couples ATP hydrolysis with the unwinding of duplex DNA by translocating in the 3'-5' direction.</text>
        <dbReference type="EC" id="5.6.2.4"/>
    </reaction>
</comment>
<keyword evidence="12" id="KW-0233">DNA recombination</keyword>
<keyword evidence="4" id="KW-0479">Metal-binding</keyword>
<keyword evidence="14" id="KW-0413">Isomerase</keyword>
<dbReference type="PROSITE" id="PS50967">
    <property type="entry name" value="HRDC"/>
    <property type="match status" value="1"/>
</dbReference>
<feature type="domain" description="Helicase C-terminal" evidence="19">
    <location>
        <begin position="222"/>
        <end position="378"/>
    </location>
</feature>
<name>A0ABN5BI99_CAPSP</name>
<dbReference type="Gene3D" id="1.10.10.1390">
    <property type="entry name" value="ATP-dependent DNA helicase RecQ"/>
    <property type="match status" value="1"/>
</dbReference>
<dbReference type="RefSeq" id="WP_009413644.1">
    <property type="nucleotide sequence ID" value="NZ_CAUOUZ010000102.1"/>
</dbReference>
<keyword evidence="21" id="KW-1185">Reference proteome</keyword>
<dbReference type="PROSITE" id="PS51194">
    <property type="entry name" value="HELICASE_CTER"/>
    <property type="match status" value="1"/>
</dbReference>
<evidence type="ECO:0000256" key="12">
    <source>
        <dbReference type="ARBA" id="ARBA00023172"/>
    </source>
</evidence>
<protein>
    <recommendedName>
        <fullName evidence="16">DNA helicase RecQ</fullName>
        <ecNumber evidence="16">5.6.2.4</ecNumber>
    </recommendedName>
</protein>
<dbReference type="NCBIfam" id="TIGR01389">
    <property type="entry name" value="recQ"/>
    <property type="match status" value="1"/>
</dbReference>
<dbReference type="InterPro" id="IPR010997">
    <property type="entry name" value="HRDC-like_sf"/>
</dbReference>
<feature type="domain" description="Helicase ATP-binding" evidence="18">
    <location>
        <begin position="29"/>
        <end position="201"/>
    </location>
</feature>
<dbReference type="CDD" id="cd18794">
    <property type="entry name" value="SF2_C_RecQ"/>
    <property type="match status" value="1"/>
</dbReference>
<evidence type="ECO:0000256" key="16">
    <source>
        <dbReference type="NCBIfam" id="TIGR01389"/>
    </source>
</evidence>
<keyword evidence="10" id="KW-0067">ATP-binding</keyword>
<dbReference type="SMART" id="SM00956">
    <property type="entry name" value="RQC"/>
    <property type="match status" value="1"/>
</dbReference>